<dbReference type="WBParaSite" id="TREG1_98790.1">
    <property type="protein sequence ID" value="TREG1_98790.1"/>
    <property type="gene ID" value="TREG1_98790"/>
</dbReference>
<dbReference type="AlphaFoldDB" id="A0AA85KMB9"/>
<evidence type="ECO:0000313" key="2">
    <source>
        <dbReference type="Proteomes" id="UP000050795"/>
    </source>
</evidence>
<reference evidence="3 4" key="2">
    <citation type="submission" date="2023-11" db="UniProtKB">
        <authorList>
            <consortium name="WormBaseParasite"/>
        </authorList>
    </citation>
    <scope>IDENTIFICATION</scope>
</reference>
<evidence type="ECO:0000313" key="4">
    <source>
        <dbReference type="WBParaSite" id="TREG1_98790.1"/>
    </source>
</evidence>
<dbReference type="Proteomes" id="UP000050795">
    <property type="component" value="Unassembled WGS sequence"/>
</dbReference>
<accession>A0AA85KMB9</accession>
<feature type="signal peptide" evidence="1">
    <location>
        <begin position="1"/>
        <end position="19"/>
    </location>
</feature>
<feature type="chain" id="PRO_5044704954" evidence="1">
    <location>
        <begin position="20"/>
        <end position="196"/>
    </location>
</feature>
<name>A0AA85KMB9_TRIRE</name>
<evidence type="ECO:0000313" key="3">
    <source>
        <dbReference type="WBParaSite" id="TREG1_98780.1"/>
    </source>
</evidence>
<reference evidence="2" key="1">
    <citation type="submission" date="2022-06" db="EMBL/GenBank/DDBJ databases">
        <authorList>
            <person name="Berger JAMES D."/>
            <person name="Berger JAMES D."/>
        </authorList>
    </citation>
    <scope>NUCLEOTIDE SEQUENCE [LARGE SCALE GENOMIC DNA]</scope>
</reference>
<keyword evidence="2" id="KW-1185">Reference proteome</keyword>
<keyword evidence="1" id="KW-0732">Signal</keyword>
<dbReference type="WBParaSite" id="TREG1_98780.1">
    <property type="protein sequence ID" value="TREG1_98780.1"/>
    <property type="gene ID" value="TREG1_98780"/>
</dbReference>
<evidence type="ECO:0000256" key="1">
    <source>
        <dbReference type="SAM" id="SignalP"/>
    </source>
</evidence>
<protein>
    <submittedName>
        <fullName evidence="3 4">Uncharacterized protein</fullName>
    </submittedName>
</protein>
<organism evidence="2 3">
    <name type="scientific">Trichobilharzia regenti</name>
    <name type="common">Nasal bird schistosome</name>
    <dbReference type="NCBI Taxonomy" id="157069"/>
    <lineage>
        <taxon>Eukaryota</taxon>
        <taxon>Metazoa</taxon>
        <taxon>Spiralia</taxon>
        <taxon>Lophotrochozoa</taxon>
        <taxon>Platyhelminthes</taxon>
        <taxon>Trematoda</taxon>
        <taxon>Digenea</taxon>
        <taxon>Strigeidida</taxon>
        <taxon>Schistosomatoidea</taxon>
        <taxon>Schistosomatidae</taxon>
        <taxon>Trichobilharzia</taxon>
    </lineage>
</organism>
<proteinExistence type="predicted"/>
<sequence length="196" mass="22662">MNIYISFLYFAVLFAVVYSESPPYEEDLENVIKVKILGYLKNRKCYQRWYLVLRHEVLTKMKPKICNAIGQLFARIVPKVPFGSEYCWTDIFDDLHPDGAVRVSAEYHIPVGRLRLLNKKLSVVDVLGMFTKYLLDSEISDGLSQKIEVSDVLIAFPDNELASYKRSVMDVKTNLCKPVPIDHNYDHRKLILLDGK</sequence>